<feature type="transmembrane region" description="Helical" evidence="1">
    <location>
        <begin position="194"/>
        <end position="216"/>
    </location>
</feature>
<protein>
    <recommendedName>
        <fullName evidence="4">Transmembrane protein</fullName>
    </recommendedName>
</protein>
<evidence type="ECO:0000313" key="3">
    <source>
        <dbReference type="Proteomes" id="UP000718593"/>
    </source>
</evidence>
<dbReference type="AlphaFoldDB" id="A0A930G2E3"/>
<evidence type="ECO:0000256" key="1">
    <source>
        <dbReference type="SAM" id="Phobius"/>
    </source>
</evidence>
<dbReference type="NCBIfam" id="NF041043">
    <property type="entry name" value="BPSS1780_fam"/>
    <property type="match status" value="1"/>
</dbReference>
<accession>A0A930G2E3</accession>
<dbReference type="EMBL" id="JABZMI010000279">
    <property type="protein sequence ID" value="MBF1165797.1"/>
    <property type="molecule type" value="Genomic_DNA"/>
</dbReference>
<keyword evidence="1" id="KW-0472">Membrane</keyword>
<feature type="transmembrane region" description="Helical" evidence="1">
    <location>
        <begin position="166"/>
        <end position="187"/>
    </location>
</feature>
<dbReference type="Proteomes" id="UP000718593">
    <property type="component" value="Unassembled WGS sequence"/>
</dbReference>
<feature type="transmembrane region" description="Helical" evidence="1">
    <location>
        <begin position="138"/>
        <end position="160"/>
    </location>
</feature>
<evidence type="ECO:0008006" key="4">
    <source>
        <dbReference type="Google" id="ProtNLM"/>
    </source>
</evidence>
<organism evidence="2 3">
    <name type="scientific">Dechloromonas agitata</name>
    <dbReference type="NCBI Taxonomy" id="73030"/>
    <lineage>
        <taxon>Bacteria</taxon>
        <taxon>Pseudomonadati</taxon>
        <taxon>Pseudomonadota</taxon>
        <taxon>Betaproteobacteria</taxon>
        <taxon>Rhodocyclales</taxon>
        <taxon>Azonexaceae</taxon>
        <taxon>Dechloromonas</taxon>
    </lineage>
</organism>
<feature type="transmembrane region" description="Helical" evidence="1">
    <location>
        <begin position="94"/>
        <end position="117"/>
    </location>
</feature>
<name>A0A930G2E3_9RHOO</name>
<proteinExistence type="predicted"/>
<gene>
    <name evidence="2" type="ORF">HXL68_12260</name>
</gene>
<dbReference type="InterPro" id="IPR047798">
    <property type="entry name" value="BPSS1780-like"/>
</dbReference>
<feature type="transmembrane region" description="Helical" evidence="1">
    <location>
        <begin position="34"/>
        <end position="58"/>
    </location>
</feature>
<comment type="caution">
    <text evidence="2">The sequence shown here is derived from an EMBL/GenBank/DDBJ whole genome shotgun (WGS) entry which is preliminary data.</text>
</comment>
<feature type="transmembrane region" description="Helical" evidence="1">
    <location>
        <begin position="222"/>
        <end position="245"/>
    </location>
</feature>
<sequence length="257" mass="27778">MRAQTLPPAAGWQWIMGGFAIFRRNPVMLGMLVVAYWFTVLFLNIVPVLGVLIASLAIPGLSVGLMQAARNVERGQPVGLQTLYGSLRENGRTLAILGALYLCCTLGALGLSSLVDGGDLLRFMLAGNRAERAVVEDADFTLSALFVMLLMTPVLMAWWFAPVLAAWHRLSVGRALFFSFVACWMNWRPFLTYGLGLVVVAGVLPGVLLGILLLIVPGAANLITAIVTLPMMLVVAPTVFASFYASYRDIFGISEIV</sequence>
<keyword evidence="1" id="KW-0812">Transmembrane</keyword>
<evidence type="ECO:0000313" key="2">
    <source>
        <dbReference type="EMBL" id="MBF1165797.1"/>
    </source>
</evidence>
<reference evidence="2" key="1">
    <citation type="submission" date="2020-04" db="EMBL/GenBank/DDBJ databases">
        <title>Deep metagenomics examines the oral microbiome during advanced dental caries in children, revealing novel taxa and co-occurrences with host molecules.</title>
        <authorList>
            <person name="Baker J.L."/>
            <person name="Morton J.T."/>
            <person name="Dinis M."/>
            <person name="Alvarez R."/>
            <person name="Tran N.C."/>
            <person name="Knight R."/>
            <person name="Edlund A."/>
        </authorList>
    </citation>
    <scope>NUCLEOTIDE SEQUENCE</scope>
    <source>
        <strain evidence="2">JCVI_32_bin.24</strain>
    </source>
</reference>
<dbReference type="RefSeq" id="WP_274739825.1">
    <property type="nucleotide sequence ID" value="NZ_JARBJQ010000013.1"/>
</dbReference>
<keyword evidence="1" id="KW-1133">Transmembrane helix</keyword>